<feature type="compositionally biased region" description="Basic and acidic residues" evidence="14">
    <location>
        <begin position="272"/>
        <end position="283"/>
    </location>
</feature>
<sequence>MGTDIIDLVSSSPPPLPRPVAMASGTGNGSSKRPSKNEPAKEAGLFPLRGLDPDRFRGLEGSSFPRPDTLGEATVTNHAPSQLHADDSLHRCTVAGLVAKHDTTQPSAEEVDYIDISHFGRDPASSLISEANESAMLAIVNTEAHVVSDFGCGDDDLDSPMASDHHRKRRRIEFSVRLPPPLTTIHASRPTLPAGRRPPLGRRAVDPIEVSSSMEQSSPSGGMVRAEPLGKRSVSMDADPFASSPDPADRARPSRGAPGYRHTRSRSLTPVDHSRMLATRRDQLPSAVQSAAALPRSSTSPFPEERRVDAQTNVIRRPSCTLPREWTRVVSDNVIISIDDSDSSDHSDDSALTDIGDLGLPRRPSVTRAPLDRSQSSGAVSTSRPGTGVSRRKATRGPPADKAAREAAKVASKEQQRRERAEAKEAKAREKERAAALAAVNKLRTNKKISTPEMIVDLPSGLAPDQRVQTETILESLGVEFTCSQSSGRSIIRWRRKVTSRFDDDLGRWEPIPPCIRDERQVLVIVGADEFVDLATKHGLDDHVADIKDEFRDHDVIYLLQGLVPWMRKNRNLRNRQFVSKVRGHQAPTAPPGRSRRNNAEYVHEDAIEDALLRLQVEHDVFIQHATIAAETAKCIATLTQQISTIPYKKQRDHAMSSAGFCMEGGQVRSGDDAEDTYIKMMQEIARITAPIAYGVAAEFGSVTKLVEGLETGGPETLEGVQRSTDRHGRLSDRVIGPAVSKRVYKVFMGRDDTSTDV</sequence>
<dbReference type="GO" id="GO:0005634">
    <property type="term" value="C:nucleus"/>
    <property type="evidence" value="ECO:0007669"/>
    <property type="project" value="UniProtKB-SubCell"/>
</dbReference>
<feature type="compositionally biased region" description="Low complexity" evidence="14">
    <location>
        <begin position="189"/>
        <end position="202"/>
    </location>
</feature>
<reference evidence="16 17" key="1">
    <citation type="journal article" date="2016" name="Sci. Rep.">
        <title>Insights into Adaptations to a Near-Obligate Nematode Endoparasitic Lifestyle from the Finished Genome of Drechmeria coniospora.</title>
        <authorList>
            <person name="Zhang L."/>
            <person name="Zhou Z."/>
            <person name="Guo Q."/>
            <person name="Fokkens L."/>
            <person name="Miskei M."/>
            <person name="Pocsi I."/>
            <person name="Zhang W."/>
            <person name="Chen M."/>
            <person name="Wang L."/>
            <person name="Sun Y."/>
            <person name="Donzelli B.G."/>
            <person name="Gibson D.M."/>
            <person name="Nelson D.R."/>
            <person name="Luo J.G."/>
            <person name="Rep M."/>
            <person name="Liu H."/>
            <person name="Yang S."/>
            <person name="Wang J."/>
            <person name="Krasnoff S.B."/>
            <person name="Xu Y."/>
            <person name="Molnar I."/>
            <person name="Lin M."/>
        </authorList>
    </citation>
    <scope>NUCLEOTIDE SEQUENCE [LARGE SCALE GENOMIC DNA]</scope>
    <source>
        <strain evidence="16 17">ARSEF 6962</strain>
    </source>
</reference>
<dbReference type="InterPro" id="IPR047521">
    <property type="entry name" value="XPF_nuclease_EME1_ascomycetes"/>
</dbReference>
<dbReference type="RefSeq" id="XP_040655623.1">
    <property type="nucleotide sequence ID" value="XM_040805519.1"/>
</dbReference>
<dbReference type="GO" id="GO:0046872">
    <property type="term" value="F:metal ion binding"/>
    <property type="evidence" value="ECO:0007669"/>
    <property type="project" value="UniProtKB-KW"/>
</dbReference>
<organism evidence="16 17">
    <name type="scientific">Drechmeria coniospora</name>
    <name type="common">Nematophagous fungus</name>
    <name type="synonym">Meria coniospora</name>
    <dbReference type="NCBI Taxonomy" id="98403"/>
    <lineage>
        <taxon>Eukaryota</taxon>
        <taxon>Fungi</taxon>
        <taxon>Dikarya</taxon>
        <taxon>Ascomycota</taxon>
        <taxon>Pezizomycotina</taxon>
        <taxon>Sordariomycetes</taxon>
        <taxon>Hypocreomycetidae</taxon>
        <taxon>Hypocreales</taxon>
        <taxon>Ophiocordycipitaceae</taxon>
        <taxon>Drechmeria</taxon>
    </lineage>
</organism>
<keyword evidence="10" id="KW-0233">DNA recombination</keyword>
<evidence type="ECO:0000256" key="3">
    <source>
        <dbReference type="ARBA" id="ARBA00005313"/>
    </source>
</evidence>
<evidence type="ECO:0000256" key="2">
    <source>
        <dbReference type="ARBA" id="ARBA00004123"/>
    </source>
</evidence>
<evidence type="ECO:0000256" key="14">
    <source>
        <dbReference type="SAM" id="MobiDB-lite"/>
    </source>
</evidence>
<feature type="compositionally biased region" description="Low complexity" evidence="14">
    <location>
        <begin position="211"/>
        <end position="220"/>
    </location>
</feature>
<comment type="subcellular location">
    <subcellularLocation>
        <location evidence="2">Nucleus</location>
    </subcellularLocation>
</comment>
<dbReference type="PANTHER" id="PTHR21077:SF5">
    <property type="entry name" value="CROSSOVER JUNCTION ENDONUCLEASE MMS4"/>
    <property type="match status" value="1"/>
</dbReference>
<dbReference type="GO" id="GO:0006302">
    <property type="term" value="P:double-strand break repair"/>
    <property type="evidence" value="ECO:0007669"/>
    <property type="project" value="TreeGrafter"/>
</dbReference>
<evidence type="ECO:0000256" key="11">
    <source>
        <dbReference type="ARBA" id="ARBA00023204"/>
    </source>
</evidence>
<comment type="similarity">
    <text evidence="3">Belongs to the EME1/MMS4 family.</text>
</comment>
<keyword evidence="11" id="KW-0234">DNA repair</keyword>
<feature type="compositionally biased region" description="Basic and acidic residues" evidence="14">
    <location>
        <begin position="402"/>
        <end position="425"/>
    </location>
</feature>
<keyword evidence="6" id="KW-0255">Endonuclease</keyword>
<dbReference type="Gene3D" id="1.10.150.670">
    <property type="entry name" value="Crossover junction endonuclease EME1, DNA-binding domain"/>
    <property type="match status" value="1"/>
</dbReference>
<feature type="compositionally biased region" description="Polar residues" evidence="14">
    <location>
        <begin position="373"/>
        <end position="385"/>
    </location>
</feature>
<dbReference type="CDD" id="cd20085">
    <property type="entry name" value="XPF_nuclease_Mms4"/>
    <property type="match status" value="1"/>
</dbReference>
<dbReference type="GO" id="GO:0000712">
    <property type="term" value="P:resolution of meiotic recombination intermediates"/>
    <property type="evidence" value="ECO:0007669"/>
    <property type="project" value="TreeGrafter"/>
</dbReference>
<dbReference type="EMBL" id="LAYC01000003">
    <property type="protein sequence ID" value="KYK56271.1"/>
    <property type="molecule type" value="Genomic_DNA"/>
</dbReference>
<proteinExistence type="inferred from homology"/>
<evidence type="ECO:0000256" key="12">
    <source>
        <dbReference type="ARBA" id="ARBA00023242"/>
    </source>
</evidence>
<evidence type="ECO:0000256" key="7">
    <source>
        <dbReference type="ARBA" id="ARBA00022763"/>
    </source>
</evidence>
<dbReference type="GeneID" id="63720884"/>
<evidence type="ECO:0000313" key="17">
    <source>
        <dbReference type="Proteomes" id="UP000076580"/>
    </source>
</evidence>
<dbReference type="InterPro" id="IPR042530">
    <property type="entry name" value="EME1/EME2_C"/>
</dbReference>
<keyword evidence="8" id="KW-0378">Hydrolase</keyword>
<keyword evidence="12" id="KW-0539">Nucleus</keyword>
<evidence type="ECO:0000256" key="9">
    <source>
        <dbReference type="ARBA" id="ARBA00022842"/>
    </source>
</evidence>
<evidence type="ECO:0000256" key="5">
    <source>
        <dbReference type="ARBA" id="ARBA00022723"/>
    </source>
</evidence>
<accession>A0A151GGW5</accession>
<dbReference type="Pfam" id="PF02732">
    <property type="entry name" value="ERCC4"/>
    <property type="match status" value="1"/>
</dbReference>
<feature type="region of interest" description="Disordered" evidence="14">
    <location>
        <begin position="177"/>
        <end position="307"/>
    </location>
</feature>
<feature type="region of interest" description="Disordered" evidence="14">
    <location>
        <begin position="1"/>
        <end position="52"/>
    </location>
</feature>
<dbReference type="InterPro" id="IPR033310">
    <property type="entry name" value="Mms4/EME1/EME2"/>
</dbReference>
<keyword evidence="13" id="KW-0469">Meiosis</keyword>
<gene>
    <name evidence="16" type="ORF">DCS_08241</name>
</gene>
<dbReference type="Gene3D" id="3.40.50.10130">
    <property type="match status" value="1"/>
</dbReference>
<keyword evidence="9" id="KW-0460">Magnesium</keyword>
<dbReference type="InterPro" id="IPR006166">
    <property type="entry name" value="ERCC4_domain"/>
</dbReference>
<evidence type="ECO:0000256" key="13">
    <source>
        <dbReference type="ARBA" id="ARBA00023254"/>
    </source>
</evidence>
<dbReference type="FunFam" id="1.10.150.670:FF:000004">
    <property type="entry name" value="Crossover junction endonuclease EME1"/>
    <property type="match status" value="1"/>
</dbReference>
<keyword evidence="7" id="KW-0227">DNA damage</keyword>
<dbReference type="GO" id="GO:0031297">
    <property type="term" value="P:replication fork processing"/>
    <property type="evidence" value="ECO:0007669"/>
    <property type="project" value="TreeGrafter"/>
</dbReference>
<dbReference type="GO" id="GO:0008821">
    <property type="term" value="F:crossover junction DNA endonuclease activity"/>
    <property type="evidence" value="ECO:0007669"/>
    <property type="project" value="TreeGrafter"/>
</dbReference>
<evidence type="ECO:0000259" key="15">
    <source>
        <dbReference type="SMART" id="SM00891"/>
    </source>
</evidence>
<dbReference type="SMART" id="SM00891">
    <property type="entry name" value="ERCC4"/>
    <property type="match status" value="1"/>
</dbReference>
<dbReference type="Proteomes" id="UP000076580">
    <property type="component" value="Chromosome 03"/>
</dbReference>
<dbReference type="STRING" id="98403.A0A151GGW5"/>
<dbReference type="PANTHER" id="PTHR21077">
    <property type="entry name" value="EME1 PROTEIN"/>
    <property type="match status" value="1"/>
</dbReference>
<comment type="caution">
    <text evidence="16">The sequence shown here is derived from an EMBL/GenBank/DDBJ whole genome shotgun (WGS) entry which is preliminary data.</text>
</comment>
<keyword evidence="4" id="KW-0540">Nuclease</keyword>
<evidence type="ECO:0000313" key="16">
    <source>
        <dbReference type="EMBL" id="KYK56271.1"/>
    </source>
</evidence>
<dbReference type="GO" id="GO:0003677">
    <property type="term" value="F:DNA binding"/>
    <property type="evidence" value="ECO:0007669"/>
    <property type="project" value="InterPro"/>
</dbReference>
<dbReference type="InParanoid" id="A0A151GGW5"/>
<keyword evidence="17" id="KW-1185">Reference proteome</keyword>
<comment type="cofactor">
    <cofactor evidence="1">
        <name>Mg(2+)</name>
        <dbReference type="ChEBI" id="CHEBI:18420"/>
    </cofactor>
</comment>
<evidence type="ECO:0000256" key="1">
    <source>
        <dbReference type="ARBA" id="ARBA00001946"/>
    </source>
</evidence>
<dbReference type="GO" id="GO:0048476">
    <property type="term" value="C:Holliday junction resolvase complex"/>
    <property type="evidence" value="ECO:0007669"/>
    <property type="project" value="InterPro"/>
</dbReference>
<keyword evidence="5" id="KW-0479">Metal-binding</keyword>
<dbReference type="AlphaFoldDB" id="A0A151GGW5"/>
<protein>
    <recommendedName>
        <fullName evidence="15">ERCC4 domain-containing protein</fullName>
    </recommendedName>
</protein>
<feature type="region of interest" description="Disordered" evidence="14">
    <location>
        <begin position="338"/>
        <end position="425"/>
    </location>
</feature>
<name>A0A151GGW5_DRECN</name>
<evidence type="ECO:0000256" key="4">
    <source>
        <dbReference type="ARBA" id="ARBA00022722"/>
    </source>
</evidence>
<dbReference type="GO" id="GO:0031573">
    <property type="term" value="P:mitotic intra-S DNA damage checkpoint signaling"/>
    <property type="evidence" value="ECO:0007669"/>
    <property type="project" value="TreeGrafter"/>
</dbReference>
<evidence type="ECO:0000256" key="6">
    <source>
        <dbReference type="ARBA" id="ARBA00022759"/>
    </source>
</evidence>
<evidence type="ECO:0000256" key="8">
    <source>
        <dbReference type="ARBA" id="ARBA00022801"/>
    </source>
</evidence>
<evidence type="ECO:0000256" key="10">
    <source>
        <dbReference type="ARBA" id="ARBA00023172"/>
    </source>
</evidence>
<feature type="domain" description="ERCC4" evidence="15">
    <location>
        <begin position="453"/>
        <end position="711"/>
    </location>
</feature>